<feature type="domain" description="Toprim" evidence="1">
    <location>
        <begin position="1"/>
        <end position="127"/>
    </location>
</feature>
<dbReference type="GO" id="GO:0006281">
    <property type="term" value="P:DNA repair"/>
    <property type="evidence" value="ECO:0007669"/>
    <property type="project" value="TreeGrafter"/>
</dbReference>
<dbReference type="CDD" id="cd03362">
    <property type="entry name" value="TOPRIM_TopoIA_TopoIII"/>
    <property type="match status" value="1"/>
</dbReference>
<sequence length="127" mass="13769">MKVIIAEKPSVAREIARVVRATNKKEGYIEGGGYAVTWALGHLITAAMPEAYGIKGFHKENLPILPPVFTLIPRQIKEGKGYKADAGAVAQLKVIEKLFRACEGIIVATDAGREGELIFRLCAHKAV</sequence>
<protein>
    <recommendedName>
        <fullName evidence="1">Toprim domain-containing protein</fullName>
    </recommendedName>
</protein>
<dbReference type="InterPro" id="IPR023405">
    <property type="entry name" value="Topo_IA_core_domain"/>
</dbReference>
<evidence type="ECO:0000313" key="3">
    <source>
        <dbReference type="Proteomes" id="UP000004295"/>
    </source>
</evidence>
<accession>C3J998</accession>
<proteinExistence type="predicted"/>
<dbReference type="InterPro" id="IPR034144">
    <property type="entry name" value="TOPRIM_TopoIII"/>
</dbReference>
<dbReference type="AlphaFoldDB" id="C3J998"/>
<dbReference type="eggNOG" id="COG0550">
    <property type="taxonomic scope" value="Bacteria"/>
</dbReference>
<dbReference type="InterPro" id="IPR000380">
    <property type="entry name" value="Topo_IA"/>
</dbReference>
<dbReference type="GO" id="GO:0003677">
    <property type="term" value="F:DNA binding"/>
    <property type="evidence" value="ECO:0007669"/>
    <property type="project" value="InterPro"/>
</dbReference>
<dbReference type="PANTHER" id="PTHR11390">
    <property type="entry name" value="PROKARYOTIC DNA TOPOISOMERASE"/>
    <property type="match status" value="1"/>
</dbReference>
<keyword evidence="3" id="KW-1185">Reference proteome</keyword>
<dbReference type="GO" id="GO:0043597">
    <property type="term" value="C:cytoplasmic replication fork"/>
    <property type="evidence" value="ECO:0007669"/>
    <property type="project" value="TreeGrafter"/>
</dbReference>
<organism evidence="2 3">
    <name type="scientific">Porphyromonas endodontalis (strain ATCC 35406 / DSM 24491 / JCM 8526 / CCUG 16442 / BCRC 14492 / NCTC 13058 / HG 370)</name>
    <name type="common">Bacteroides endodontalis</name>
    <dbReference type="NCBI Taxonomy" id="553175"/>
    <lineage>
        <taxon>Bacteria</taxon>
        <taxon>Pseudomonadati</taxon>
        <taxon>Bacteroidota</taxon>
        <taxon>Bacteroidia</taxon>
        <taxon>Bacteroidales</taxon>
        <taxon>Porphyromonadaceae</taxon>
        <taxon>Porphyromonas</taxon>
    </lineage>
</organism>
<name>C3J998_POREA</name>
<dbReference type="GO" id="GO:0006265">
    <property type="term" value="P:DNA topological change"/>
    <property type="evidence" value="ECO:0007669"/>
    <property type="project" value="InterPro"/>
</dbReference>
<dbReference type="SUPFAM" id="SSF56712">
    <property type="entry name" value="Prokaryotic type I DNA topoisomerase"/>
    <property type="match status" value="1"/>
</dbReference>
<comment type="caution">
    <text evidence="2">The sequence shown here is derived from an EMBL/GenBank/DDBJ whole genome shotgun (WGS) entry which is preliminary data.</text>
</comment>
<reference evidence="2 3" key="1">
    <citation type="submission" date="2009-04" db="EMBL/GenBank/DDBJ databases">
        <authorList>
            <person name="Sebastian Y."/>
            <person name="Madupu R."/>
            <person name="Durkin A.S."/>
            <person name="Torralba M."/>
            <person name="Methe B."/>
            <person name="Sutton G.G."/>
            <person name="Strausberg R.L."/>
            <person name="Nelson K.E."/>
        </authorList>
    </citation>
    <scope>NUCLEOTIDE SEQUENCE [LARGE SCALE GENOMIC DNA]</scope>
    <source>
        <strain evidence="3">ATCC 35406 / BCRC 14492 / JCM 8526 / NCTC 13058 / HG 370</strain>
    </source>
</reference>
<dbReference type="GO" id="GO:0006310">
    <property type="term" value="P:DNA recombination"/>
    <property type="evidence" value="ECO:0007669"/>
    <property type="project" value="TreeGrafter"/>
</dbReference>
<gene>
    <name evidence="2" type="ORF">POREN0001_1038</name>
</gene>
<dbReference type="Gene3D" id="3.40.50.140">
    <property type="match status" value="1"/>
</dbReference>
<dbReference type="Pfam" id="PF01751">
    <property type="entry name" value="Toprim"/>
    <property type="match status" value="1"/>
</dbReference>
<evidence type="ECO:0000313" key="2">
    <source>
        <dbReference type="EMBL" id="EEN83169.1"/>
    </source>
</evidence>
<dbReference type="Proteomes" id="UP000004295">
    <property type="component" value="Unassembled WGS sequence"/>
</dbReference>
<dbReference type="SMART" id="SM00493">
    <property type="entry name" value="TOPRIM"/>
    <property type="match status" value="1"/>
</dbReference>
<dbReference type="STRING" id="553175.POREN0001_1038"/>
<dbReference type="GO" id="GO:0003917">
    <property type="term" value="F:DNA topoisomerase type I (single strand cut, ATP-independent) activity"/>
    <property type="evidence" value="ECO:0007669"/>
    <property type="project" value="InterPro"/>
</dbReference>
<dbReference type="PANTHER" id="PTHR11390:SF21">
    <property type="entry name" value="DNA TOPOISOMERASE 3-ALPHA"/>
    <property type="match status" value="1"/>
</dbReference>
<evidence type="ECO:0000259" key="1">
    <source>
        <dbReference type="SMART" id="SM00493"/>
    </source>
</evidence>
<dbReference type="InterPro" id="IPR006171">
    <property type="entry name" value="TOPRIM_dom"/>
</dbReference>
<dbReference type="EMBL" id="ACNN01000012">
    <property type="protein sequence ID" value="EEN83169.1"/>
    <property type="molecule type" value="Genomic_DNA"/>
</dbReference>